<dbReference type="AlphaFoldDB" id="A0A9D2C054"/>
<sequence>MKISFGKRIAAVALSAMMLATAFAGCTNGGTSSTSEGSASTDGSGKLQIQFWHSMSGNTQEALDAVVAGFNESQDQYEVVATNQGSYDESTGKFFNMANGDGSAQIIQIGEQNLQSMIDSGMIASVSDLIEKYSFDDSDLLEQEVNFYSVDGNMWAMPFNCSTPVVYYNKTVFDEAGVTEFPTTFEGITEAAQKVAETNDSITPVGMYAYGYALDQMVINMGGYVINNENGRAGRATEVAYQDQITAIYNWIKDLQDQGLLLNYGSDGTNTISGFTQQQVGMFIASSASCRNVIDSATDFEVGVANLPVPEGTEPEGVYGGGGALCVATGLDEEMETGVMEFFKYATSPEVQATWAVSTGYFPICNGAYDTDTLKTSYEEMPQLQVAADQLLNSNVNSITAGPLLSQLPQLRTDLQTALEAVFNGSDVESAVAQAVESTNSAIANANQGVTE</sequence>
<organism evidence="7 8">
    <name type="scientific">Candidatus Flavonifractor merdigallinarum</name>
    <dbReference type="NCBI Taxonomy" id="2838589"/>
    <lineage>
        <taxon>Bacteria</taxon>
        <taxon>Bacillati</taxon>
        <taxon>Bacillota</taxon>
        <taxon>Clostridia</taxon>
        <taxon>Eubacteriales</taxon>
        <taxon>Oscillospiraceae</taxon>
        <taxon>Flavonifractor</taxon>
    </lineage>
</organism>
<dbReference type="CDD" id="cd14748">
    <property type="entry name" value="PBP2_UgpB"/>
    <property type="match status" value="1"/>
</dbReference>
<comment type="caution">
    <text evidence="7">The sequence shown here is derived from an EMBL/GenBank/DDBJ whole genome shotgun (WGS) entry which is preliminary data.</text>
</comment>
<dbReference type="GO" id="GO:0055085">
    <property type="term" value="P:transmembrane transport"/>
    <property type="evidence" value="ECO:0007669"/>
    <property type="project" value="InterPro"/>
</dbReference>
<evidence type="ECO:0000313" key="7">
    <source>
        <dbReference type="EMBL" id="HIY22533.1"/>
    </source>
</evidence>
<name>A0A9D2C054_9FIRM</name>
<keyword evidence="5" id="KW-0574">Periplasm</keyword>
<evidence type="ECO:0000256" key="3">
    <source>
        <dbReference type="ARBA" id="ARBA00022448"/>
    </source>
</evidence>
<dbReference type="GO" id="GO:0030313">
    <property type="term" value="C:cell envelope"/>
    <property type="evidence" value="ECO:0007669"/>
    <property type="project" value="UniProtKB-SubCell"/>
</dbReference>
<protein>
    <submittedName>
        <fullName evidence="7">ABC transporter substrate-binding protein</fullName>
    </submittedName>
</protein>
<evidence type="ECO:0000313" key="8">
    <source>
        <dbReference type="Proteomes" id="UP000823868"/>
    </source>
</evidence>
<feature type="chain" id="PRO_5038801094" evidence="6">
    <location>
        <begin position="25"/>
        <end position="452"/>
    </location>
</feature>
<dbReference type="InterPro" id="IPR006061">
    <property type="entry name" value="SBP_1_CS"/>
</dbReference>
<evidence type="ECO:0000256" key="6">
    <source>
        <dbReference type="SAM" id="SignalP"/>
    </source>
</evidence>
<accession>A0A9D2C054</accession>
<reference evidence="7" key="2">
    <citation type="submission" date="2021-04" db="EMBL/GenBank/DDBJ databases">
        <authorList>
            <person name="Gilroy R."/>
        </authorList>
    </citation>
    <scope>NUCLEOTIDE SEQUENCE</scope>
    <source>
        <strain evidence="7">ChiBcec16_6824</strain>
    </source>
</reference>
<dbReference type="PROSITE" id="PS51257">
    <property type="entry name" value="PROKAR_LIPOPROTEIN"/>
    <property type="match status" value="1"/>
</dbReference>
<proteinExistence type="inferred from homology"/>
<dbReference type="EMBL" id="DXDX01000212">
    <property type="protein sequence ID" value="HIY22533.1"/>
    <property type="molecule type" value="Genomic_DNA"/>
</dbReference>
<evidence type="ECO:0000256" key="1">
    <source>
        <dbReference type="ARBA" id="ARBA00004196"/>
    </source>
</evidence>
<comment type="subcellular location">
    <subcellularLocation>
        <location evidence="1">Cell envelope</location>
    </subcellularLocation>
</comment>
<keyword evidence="4 6" id="KW-0732">Signal</keyword>
<dbReference type="InterPro" id="IPR050490">
    <property type="entry name" value="Bact_solute-bd_prot1"/>
</dbReference>
<gene>
    <name evidence="7" type="ORF">H9841_11615</name>
</gene>
<evidence type="ECO:0000256" key="4">
    <source>
        <dbReference type="ARBA" id="ARBA00022729"/>
    </source>
</evidence>
<dbReference type="Proteomes" id="UP000823868">
    <property type="component" value="Unassembled WGS sequence"/>
</dbReference>
<evidence type="ECO:0000256" key="2">
    <source>
        <dbReference type="ARBA" id="ARBA00008520"/>
    </source>
</evidence>
<dbReference type="PANTHER" id="PTHR43649">
    <property type="entry name" value="ARABINOSE-BINDING PROTEIN-RELATED"/>
    <property type="match status" value="1"/>
</dbReference>
<evidence type="ECO:0000256" key="5">
    <source>
        <dbReference type="ARBA" id="ARBA00022764"/>
    </source>
</evidence>
<dbReference type="Pfam" id="PF13416">
    <property type="entry name" value="SBP_bac_8"/>
    <property type="match status" value="1"/>
</dbReference>
<keyword evidence="3" id="KW-0813">Transport</keyword>
<reference evidence="7" key="1">
    <citation type="journal article" date="2021" name="PeerJ">
        <title>Extensive microbial diversity within the chicken gut microbiome revealed by metagenomics and culture.</title>
        <authorList>
            <person name="Gilroy R."/>
            <person name="Ravi A."/>
            <person name="Getino M."/>
            <person name="Pursley I."/>
            <person name="Horton D.L."/>
            <person name="Alikhan N.F."/>
            <person name="Baker D."/>
            <person name="Gharbi K."/>
            <person name="Hall N."/>
            <person name="Watson M."/>
            <person name="Adriaenssens E.M."/>
            <person name="Foster-Nyarko E."/>
            <person name="Jarju S."/>
            <person name="Secka A."/>
            <person name="Antonio M."/>
            <person name="Oren A."/>
            <person name="Chaudhuri R.R."/>
            <person name="La Ragione R."/>
            <person name="Hildebrand F."/>
            <person name="Pallen M.J."/>
        </authorList>
    </citation>
    <scope>NUCLEOTIDE SEQUENCE</scope>
    <source>
        <strain evidence="7">ChiBcec16_6824</strain>
    </source>
</reference>
<dbReference type="PANTHER" id="PTHR43649:SF31">
    <property type="entry name" value="SN-GLYCEROL-3-PHOSPHATE-BINDING PERIPLASMIC PROTEIN UGPB"/>
    <property type="match status" value="1"/>
</dbReference>
<feature type="signal peptide" evidence="6">
    <location>
        <begin position="1"/>
        <end position="24"/>
    </location>
</feature>
<dbReference type="SUPFAM" id="SSF53850">
    <property type="entry name" value="Periplasmic binding protein-like II"/>
    <property type="match status" value="1"/>
</dbReference>
<comment type="similarity">
    <text evidence="2">Belongs to the bacterial solute-binding protein 1 family.</text>
</comment>
<dbReference type="InterPro" id="IPR006059">
    <property type="entry name" value="SBP"/>
</dbReference>
<dbReference type="Gene3D" id="3.40.190.10">
    <property type="entry name" value="Periplasmic binding protein-like II"/>
    <property type="match status" value="2"/>
</dbReference>
<dbReference type="PROSITE" id="PS01037">
    <property type="entry name" value="SBP_BACTERIAL_1"/>
    <property type="match status" value="1"/>
</dbReference>